<comment type="function">
    <text evidence="13">Catalyzes the synthesis of activated sulfate.</text>
</comment>
<sequence length="636" mass="69930">MDLLRFTTAGSVDDGKSTLIGRLLYDTKSIFQDQMDAVEEASKSRGMTDDDSIPNLALLTDGLRAEREQGITIDVAYRYFATPKRKFIIADTPGHVQYTRNMVTGASTADLAVILIDAARGVQTQSKRHGFIAALLGLPHVVVCVNKMDLVGYSEKVFEDIVDEYTDFAAKLDVKDITFIPVSALVGDNVVDRSDKMPWYGGSTFLHHLESVNVAGDKNLCDFRFPVQTVIRPNQSFRGFAGTIASGAIRPGEEVMALPAGTKSKVKEITTFQGDLAEARAGEAVVITLEDEIDVSRGDMLVRTGNTPSVGNKIEAMMCWMSEEPLARDRHYILRHTTREVKAFVDDIRYRVDIDTLHRMDSESLALNEIGRVLVSTASPLFYDRYSLNKETGAFVLIDPYSNTTVAAGMIRGEGQDADRVAEAAQRLAGMERKKSSNVTWEGLNIPREEREAKQTHKAAALWFTGLSGSGKTTVAREVEKQLFARGIKTMLLDGDQVRHGLCGDLGFSPSDRAENIRRVGEVARLFVESGALTLCTFVSPYRGDRDWVRELMPDGRFLEVFVDVDLETAKARDPKGLYAKVDAGEIKNFTGISAPYEAPENPEMTLNTTDATVEESAAEVIRQLEAAGLIPASGE</sequence>
<dbReference type="GO" id="GO:0004020">
    <property type="term" value="F:adenylylsulfate kinase activity"/>
    <property type="evidence" value="ECO:0007669"/>
    <property type="project" value="UniProtKB-UniRule"/>
</dbReference>
<dbReference type="GO" id="GO:0004781">
    <property type="term" value="F:sulfate adenylyltransferase (ATP) activity"/>
    <property type="evidence" value="ECO:0007669"/>
    <property type="project" value="UniProtKB-UniRule"/>
</dbReference>
<dbReference type="InterPro" id="IPR027417">
    <property type="entry name" value="P-loop_NTPase"/>
</dbReference>
<evidence type="ECO:0000256" key="6">
    <source>
        <dbReference type="ARBA" id="ARBA00022695"/>
    </source>
</evidence>
<comment type="similarity">
    <text evidence="3">In the C-terminal section; belongs to the APS kinase family.</text>
</comment>
<evidence type="ECO:0000256" key="5">
    <source>
        <dbReference type="ARBA" id="ARBA00022679"/>
    </source>
</evidence>
<dbReference type="InParanoid" id="A0A259U3M6"/>
<keyword evidence="10" id="KW-0511">Multifunctional enzyme</keyword>
<dbReference type="Pfam" id="PF01583">
    <property type="entry name" value="APS_kinase"/>
    <property type="match status" value="1"/>
</dbReference>
<dbReference type="InterPro" id="IPR005225">
    <property type="entry name" value="Small_GTP-bd"/>
</dbReference>
<keyword evidence="9 12" id="KW-0342">GTP-binding</keyword>
<dbReference type="GO" id="GO:0005524">
    <property type="term" value="F:ATP binding"/>
    <property type="evidence" value="ECO:0007669"/>
    <property type="project" value="UniProtKB-UniRule"/>
</dbReference>
<dbReference type="EMBL" id="MQWB01000001">
    <property type="protein sequence ID" value="OZC04552.1"/>
    <property type="molecule type" value="Genomic_DNA"/>
</dbReference>
<dbReference type="CDD" id="cd04095">
    <property type="entry name" value="CysN_NoDQ_III"/>
    <property type="match status" value="1"/>
</dbReference>
<dbReference type="Pfam" id="PF00009">
    <property type="entry name" value="GTP_EFTU"/>
    <property type="match status" value="1"/>
</dbReference>
<dbReference type="InterPro" id="IPR059117">
    <property type="entry name" value="APS_kinase_dom"/>
</dbReference>
<dbReference type="EC" id="2.7.1.25" evidence="13"/>
<dbReference type="PANTHER" id="PTHR23115">
    <property type="entry name" value="TRANSLATION FACTOR"/>
    <property type="match status" value="1"/>
</dbReference>
<feature type="domain" description="Tr-type G" evidence="14">
    <location>
        <begin position="1"/>
        <end position="220"/>
    </location>
</feature>
<protein>
    <recommendedName>
        <fullName evidence="12 13">Multifunctional fusion protein</fullName>
    </recommendedName>
    <domain>
        <recommendedName>
            <fullName evidence="12">Sulfate adenylyltransferase subunit 1</fullName>
            <ecNumber evidence="12">2.7.7.4</ecNumber>
        </recommendedName>
        <alternativeName>
            <fullName evidence="12">ATP-sulfurylase large subunit</fullName>
        </alternativeName>
        <alternativeName>
            <fullName evidence="12">Sulfate adenylate transferase</fullName>
            <shortName evidence="12">SAT</shortName>
        </alternativeName>
    </domain>
    <domain>
        <recommendedName>
            <fullName evidence="13">Adenylyl-sulfate kinase</fullName>
            <ecNumber evidence="13">2.7.1.25</ecNumber>
        </recommendedName>
        <alternativeName>
            <fullName evidence="13">APS kinase</fullName>
        </alternativeName>
        <alternativeName>
            <fullName evidence="13">ATP adenosine-5'-phosphosulfate 3'-phosphotransferase</fullName>
        </alternativeName>
        <alternativeName>
            <fullName evidence="13">Adenosine-5'-phosphosulfate kinase</fullName>
        </alternativeName>
    </domain>
</protein>
<dbReference type="CDD" id="cd04166">
    <property type="entry name" value="CysN_ATPS"/>
    <property type="match status" value="1"/>
</dbReference>
<dbReference type="NCBIfam" id="TIGR02034">
    <property type="entry name" value="CysN"/>
    <property type="match status" value="1"/>
</dbReference>
<dbReference type="InterPro" id="IPR044139">
    <property type="entry name" value="CysN_NoDQ_III"/>
</dbReference>
<evidence type="ECO:0000256" key="8">
    <source>
        <dbReference type="ARBA" id="ARBA00022840"/>
    </source>
</evidence>
<dbReference type="GO" id="GO:0000103">
    <property type="term" value="P:sulfate assimilation"/>
    <property type="evidence" value="ECO:0007669"/>
    <property type="project" value="UniProtKB-UniRule"/>
</dbReference>
<evidence type="ECO:0000256" key="9">
    <source>
        <dbReference type="ARBA" id="ARBA00023134"/>
    </source>
</evidence>
<dbReference type="SUPFAM" id="SSF50447">
    <property type="entry name" value="Translation proteins"/>
    <property type="match status" value="1"/>
</dbReference>
<dbReference type="InterPro" id="IPR054696">
    <property type="entry name" value="GTP-eEF1A_C"/>
</dbReference>
<dbReference type="InterPro" id="IPR050100">
    <property type="entry name" value="TRAFAC_GTPase_members"/>
</dbReference>
<dbReference type="SUPFAM" id="SSF50465">
    <property type="entry name" value="EF-Tu/eEF-1alpha/eIF2-gamma C-terminal domain"/>
    <property type="match status" value="1"/>
</dbReference>
<dbReference type="CDD" id="cd03695">
    <property type="entry name" value="CysN_NodQ_II"/>
    <property type="match status" value="1"/>
</dbReference>
<proteinExistence type="inferred from homology"/>
<evidence type="ECO:0000256" key="1">
    <source>
        <dbReference type="ARBA" id="ARBA00001823"/>
    </source>
</evidence>
<evidence type="ECO:0000256" key="13">
    <source>
        <dbReference type="HAMAP-Rule" id="MF_00065"/>
    </source>
</evidence>
<evidence type="ECO:0000256" key="10">
    <source>
        <dbReference type="ARBA" id="ARBA00023268"/>
    </source>
</evidence>
<comment type="similarity">
    <text evidence="13">Belongs to the APS kinase family.</text>
</comment>
<dbReference type="InterPro" id="IPR009001">
    <property type="entry name" value="Transl_elong_EF1A/Init_IF2_C"/>
</dbReference>
<comment type="similarity">
    <text evidence="4">In the N-terminal section; belongs to the TRAFAC class translation factor GTPase superfamily. Classic translation factor GTPase family. CysN/NodQ subfamily.</text>
</comment>
<reference evidence="15 16" key="1">
    <citation type="submission" date="2016-11" db="EMBL/GenBank/DDBJ databases">
        <title>Study of marine rhodopsin-containing bacteria.</title>
        <authorList>
            <person name="Yoshizawa S."/>
            <person name="Kumagai Y."/>
            <person name="Kogure K."/>
        </authorList>
    </citation>
    <scope>NUCLEOTIDE SEQUENCE [LARGE SCALE GENOMIC DNA]</scope>
    <source>
        <strain evidence="15 16">SG-29</strain>
    </source>
</reference>
<comment type="catalytic activity">
    <reaction evidence="11 12">
        <text>sulfate + ATP + H(+) = adenosine 5'-phosphosulfate + diphosphate</text>
        <dbReference type="Rhea" id="RHEA:18133"/>
        <dbReference type="ChEBI" id="CHEBI:15378"/>
        <dbReference type="ChEBI" id="CHEBI:16189"/>
        <dbReference type="ChEBI" id="CHEBI:30616"/>
        <dbReference type="ChEBI" id="CHEBI:33019"/>
        <dbReference type="ChEBI" id="CHEBI:58243"/>
        <dbReference type="EC" id="2.7.7.4"/>
    </reaction>
</comment>
<dbReference type="Gene3D" id="2.40.30.10">
    <property type="entry name" value="Translation factors"/>
    <property type="match status" value="2"/>
</dbReference>
<dbReference type="GO" id="GO:0003924">
    <property type="term" value="F:GTPase activity"/>
    <property type="evidence" value="ECO:0007669"/>
    <property type="project" value="InterPro"/>
</dbReference>
<dbReference type="InterPro" id="IPR031157">
    <property type="entry name" value="G_TR_CS"/>
</dbReference>
<dbReference type="UniPathway" id="UPA00140">
    <property type="reaction ID" value="UER00204"/>
</dbReference>
<dbReference type="PROSITE" id="PS51722">
    <property type="entry name" value="G_TR_2"/>
    <property type="match status" value="1"/>
</dbReference>
<feature type="binding site" evidence="12">
    <location>
        <begin position="91"/>
        <end position="95"/>
    </location>
    <ligand>
        <name>GTP</name>
        <dbReference type="ChEBI" id="CHEBI:37565"/>
    </ligand>
</feature>
<dbReference type="Proteomes" id="UP000216446">
    <property type="component" value="Unassembled WGS sequence"/>
</dbReference>
<keyword evidence="16" id="KW-1185">Reference proteome</keyword>
<dbReference type="NCBIfam" id="NF003478">
    <property type="entry name" value="PRK05124.1"/>
    <property type="match status" value="1"/>
</dbReference>
<dbReference type="InterPro" id="IPR044138">
    <property type="entry name" value="CysN_II"/>
</dbReference>
<comment type="catalytic activity">
    <reaction evidence="1 13">
        <text>adenosine 5'-phosphosulfate + ATP = 3'-phosphoadenylyl sulfate + ADP + H(+)</text>
        <dbReference type="Rhea" id="RHEA:24152"/>
        <dbReference type="ChEBI" id="CHEBI:15378"/>
        <dbReference type="ChEBI" id="CHEBI:30616"/>
        <dbReference type="ChEBI" id="CHEBI:58243"/>
        <dbReference type="ChEBI" id="CHEBI:58339"/>
        <dbReference type="ChEBI" id="CHEBI:456216"/>
        <dbReference type="EC" id="2.7.1.25"/>
    </reaction>
</comment>
<evidence type="ECO:0000256" key="4">
    <source>
        <dbReference type="ARBA" id="ARBA00007237"/>
    </source>
</evidence>
<dbReference type="InterPro" id="IPR002891">
    <property type="entry name" value="APS"/>
</dbReference>
<feature type="binding site" evidence="12">
    <location>
        <begin position="146"/>
        <end position="149"/>
    </location>
    <ligand>
        <name>GTP</name>
        <dbReference type="ChEBI" id="CHEBI:37565"/>
    </ligand>
</feature>
<dbReference type="AlphaFoldDB" id="A0A259U3M6"/>
<keyword evidence="7 12" id="KW-0547">Nucleotide-binding</keyword>
<feature type="active site" description="Phosphoserine intermediate" evidence="13">
    <location>
        <position position="540"/>
    </location>
</feature>
<dbReference type="NCBIfam" id="NF003013">
    <property type="entry name" value="PRK03846.1"/>
    <property type="match status" value="1"/>
</dbReference>
<dbReference type="GO" id="GO:0070814">
    <property type="term" value="P:hydrogen sulfide biosynthetic process"/>
    <property type="evidence" value="ECO:0007669"/>
    <property type="project" value="UniProtKB-UniRule"/>
</dbReference>
<keyword evidence="13 15" id="KW-0418">Kinase</keyword>
<dbReference type="NCBIfam" id="TIGR00455">
    <property type="entry name" value="apsK"/>
    <property type="match status" value="1"/>
</dbReference>
<dbReference type="InterPro" id="IPR009000">
    <property type="entry name" value="Transl_B-barrel_sf"/>
</dbReference>
<dbReference type="SUPFAM" id="SSF52540">
    <property type="entry name" value="P-loop containing nucleoside triphosphate hydrolases"/>
    <property type="match status" value="2"/>
</dbReference>
<dbReference type="PRINTS" id="PR00315">
    <property type="entry name" value="ELONGATNFCT"/>
</dbReference>
<comment type="pathway">
    <text evidence="12">Sulfur metabolism; hydrogen sulfide biosynthesis; sulfite from sulfate: step 1/3.</text>
</comment>
<gene>
    <name evidence="13" type="primary">cysC</name>
    <name evidence="12" type="synonym">cysN</name>
    <name evidence="15" type="ORF">BSZ36_02505</name>
</gene>
<dbReference type="FunFam" id="3.40.50.300:FF:000119">
    <property type="entry name" value="Sulfate adenylyltransferase subunit 1"/>
    <property type="match status" value="1"/>
</dbReference>
<comment type="similarity">
    <text evidence="12">Belongs to the TRAFAC class translation factor GTPase superfamily. Classic translation factor GTPase family. CysN/NodQ subfamily.</text>
</comment>
<accession>A0A259U3M6</accession>
<dbReference type="NCBIfam" id="TIGR00231">
    <property type="entry name" value="small_GTP"/>
    <property type="match status" value="1"/>
</dbReference>
<dbReference type="HAMAP" id="MF_00065">
    <property type="entry name" value="Adenylyl_sulf_kinase"/>
    <property type="match status" value="1"/>
</dbReference>
<evidence type="ECO:0000256" key="7">
    <source>
        <dbReference type="ARBA" id="ARBA00022741"/>
    </source>
</evidence>
<comment type="subunit">
    <text evidence="12">Heterodimer composed of CysD, the smaller subunit, and CysN.</text>
</comment>
<comment type="pathway">
    <text evidence="13">Sulfur metabolism; hydrogen sulfide biosynthesis; sulfite from sulfate: step 2/3.</text>
</comment>
<dbReference type="InterPro" id="IPR011779">
    <property type="entry name" value="SO4_adenylTrfase_lsu"/>
</dbReference>
<name>A0A259U3M6_9BACT</name>
<evidence type="ECO:0000313" key="15">
    <source>
        <dbReference type="EMBL" id="OZC04552.1"/>
    </source>
</evidence>
<comment type="function">
    <text evidence="12">With CysD forms the ATP sulfurylase (ATPS) that catalyzes the adenylation of sulfate producing adenosine 5'-phosphosulfate (APS) and diphosphate, the first enzymatic step in sulfur assimilation pathway. APS synthesis involves the formation of a high-energy phosphoric-sulfuric acid anhydride bond driven by GTP hydrolysis by CysN coupled to ATP hydrolysis by CysD.</text>
</comment>
<organism evidence="15 16">
    <name type="scientific">Rubricoccus marinus</name>
    <dbReference type="NCBI Taxonomy" id="716817"/>
    <lineage>
        <taxon>Bacteria</taxon>
        <taxon>Pseudomonadati</taxon>
        <taxon>Rhodothermota</taxon>
        <taxon>Rhodothermia</taxon>
        <taxon>Rhodothermales</taxon>
        <taxon>Rubricoccaceae</taxon>
        <taxon>Rubricoccus</taxon>
    </lineage>
</organism>
<keyword evidence="8 12" id="KW-0067">ATP-binding</keyword>
<dbReference type="NCBIfam" id="NF004035">
    <property type="entry name" value="PRK05506.1"/>
    <property type="match status" value="1"/>
</dbReference>
<dbReference type="FunCoup" id="A0A259U3M6">
    <property type="interactions" value="335"/>
</dbReference>
<evidence type="ECO:0000313" key="16">
    <source>
        <dbReference type="Proteomes" id="UP000216446"/>
    </source>
</evidence>
<keyword evidence="5 12" id="KW-0808">Transferase</keyword>
<dbReference type="Pfam" id="PF22594">
    <property type="entry name" value="GTP-eEF1A_C"/>
    <property type="match status" value="1"/>
</dbReference>
<feature type="binding site" evidence="12">
    <location>
        <begin position="10"/>
        <end position="17"/>
    </location>
    <ligand>
        <name>GTP</name>
        <dbReference type="ChEBI" id="CHEBI:37565"/>
    </ligand>
</feature>
<dbReference type="GO" id="GO:0005525">
    <property type="term" value="F:GTP binding"/>
    <property type="evidence" value="ECO:0007669"/>
    <property type="project" value="UniProtKB-UniRule"/>
</dbReference>
<dbReference type="EC" id="2.7.7.4" evidence="12"/>
<dbReference type="HAMAP" id="MF_00062">
    <property type="entry name" value="Sulf_adenylyltr_sub1"/>
    <property type="match status" value="1"/>
</dbReference>
<evidence type="ECO:0000256" key="12">
    <source>
        <dbReference type="HAMAP-Rule" id="MF_00062"/>
    </source>
</evidence>
<keyword evidence="13" id="KW-0597">Phosphoprotein</keyword>
<evidence type="ECO:0000259" key="14">
    <source>
        <dbReference type="PROSITE" id="PS51722"/>
    </source>
</evidence>
<dbReference type="PROSITE" id="PS00301">
    <property type="entry name" value="G_TR_1"/>
    <property type="match status" value="1"/>
</dbReference>
<evidence type="ECO:0000256" key="11">
    <source>
        <dbReference type="ARBA" id="ARBA00049370"/>
    </source>
</evidence>
<evidence type="ECO:0000256" key="3">
    <source>
        <dbReference type="ARBA" id="ARBA00005438"/>
    </source>
</evidence>
<dbReference type="CDD" id="cd02027">
    <property type="entry name" value="APSK"/>
    <property type="match status" value="1"/>
</dbReference>
<evidence type="ECO:0000256" key="2">
    <source>
        <dbReference type="ARBA" id="ARBA00002357"/>
    </source>
</evidence>
<dbReference type="Gene3D" id="3.40.50.300">
    <property type="entry name" value="P-loop containing nucleotide triphosphate hydrolases"/>
    <property type="match status" value="2"/>
</dbReference>
<dbReference type="InterPro" id="IPR000795">
    <property type="entry name" value="T_Tr_GTP-bd_dom"/>
</dbReference>
<feature type="binding site" evidence="13">
    <location>
        <begin position="466"/>
        <end position="473"/>
    </location>
    <ligand>
        <name>ATP</name>
        <dbReference type="ChEBI" id="CHEBI:30616"/>
    </ligand>
</feature>
<dbReference type="InterPro" id="IPR041757">
    <property type="entry name" value="CysN_GTP-bd"/>
</dbReference>
<keyword evidence="6 12" id="KW-0548">Nucleotidyltransferase</keyword>
<comment type="function">
    <text evidence="2">APS kinase catalyzes the synthesis of activated sulfate.</text>
</comment>
<comment type="caution">
    <text evidence="15">The sequence shown here is derived from an EMBL/GenBank/DDBJ whole genome shotgun (WGS) entry which is preliminary data.</text>
</comment>